<dbReference type="PANTHER" id="PTHR47354">
    <property type="entry name" value="NADH OXIDOREDUCTASE HCR"/>
    <property type="match status" value="1"/>
</dbReference>
<proteinExistence type="predicted"/>
<dbReference type="InterPro" id="IPR017938">
    <property type="entry name" value="Riboflavin_synthase-like_b-brl"/>
</dbReference>
<dbReference type="InterPro" id="IPR017927">
    <property type="entry name" value="FAD-bd_FR_type"/>
</dbReference>
<dbReference type="EMBL" id="UOFT01000023">
    <property type="protein sequence ID" value="VAW92220.1"/>
    <property type="molecule type" value="Genomic_DNA"/>
</dbReference>
<dbReference type="Gene3D" id="3.40.50.80">
    <property type="entry name" value="Nucleotide-binding domain of ferredoxin-NADP reductase (FNR) module"/>
    <property type="match status" value="1"/>
</dbReference>
<dbReference type="Pfam" id="PF00970">
    <property type="entry name" value="FAD_binding_6"/>
    <property type="match status" value="1"/>
</dbReference>
<evidence type="ECO:0000313" key="3">
    <source>
        <dbReference type="EMBL" id="VAW92220.1"/>
    </source>
</evidence>
<evidence type="ECO:0000259" key="2">
    <source>
        <dbReference type="PROSITE" id="PS51384"/>
    </source>
</evidence>
<dbReference type="Gene3D" id="2.40.30.10">
    <property type="entry name" value="Translation factors"/>
    <property type="match status" value="1"/>
</dbReference>
<accession>A0A3B0ZSL8</accession>
<dbReference type="SUPFAM" id="SSF63380">
    <property type="entry name" value="Riboflavin synthase domain-like"/>
    <property type="match status" value="1"/>
</dbReference>
<dbReference type="CDD" id="cd00207">
    <property type="entry name" value="fer2"/>
    <property type="match status" value="1"/>
</dbReference>
<name>A0A3B0ZSL8_9ZZZZ</name>
<gene>
    <name evidence="3" type="ORF">MNBD_GAMMA23-259</name>
</gene>
<dbReference type="InterPro" id="IPR036010">
    <property type="entry name" value="2Fe-2S_ferredoxin-like_sf"/>
</dbReference>
<dbReference type="PANTHER" id="PTHR47354:SF5">
    <property type="entry name" value="PROTEIN RFBI"/>
    <property type="match status" value="1"/>
</dbReference>
<dbReference type="Gene3D" id="3.10.20.30">
    <property type="match status" value="1"/>
</dbReference>
<feature type="domain" description="2Fe-2S ferredoxin-type" evidence="1">
    <location>
        <begin position="169"/>
        <end position="259"/>
    </location>
</feature>
<dbReference type="AlphaFoldDB" id="A0A3B0ZSL8"/>
<dbReference type="GO" id="GO:0016491">
    <property type="term" value="F:oxidoreductase activity"/>
    <property type="evidence" value="ECO:0007669"/>
    <property type="project" value="InterPro"/>
</dbReference>
<dbReference type="GO" id="GO:0051536">
    <property type="term" value="F:iron-sulfur cluster binding"/>
    <property type="evidence" value="ECO:0007669"/>
    <property type="project" value="InterPro"/>
</dbReference>
<reference evidence="3" key="1">
    <citation type="submission" date="2018-06" db="EMBL/GenBank/DDBJ databases">
        <authorList>
            <person name="Zhirakovskaya E."/>
        </authorList>
    </citation>
    <scope>NUCLEOTIDE SEQUENCE</scope>
</reference>
<dbReference type="SUPFAM" id="SSF52343">
    <property type="entry name" value="Ferredoxin reductase-like, C-terminal NADP-linked domain"/>
    <property type="match status" value="1"/>
</dbReference>
<dbReference type="InterPro" id="IPR008333">
    <property type="entry name" value="Cbr1-like_FAD-bd_dom"/>
</dbReference>
<feature type="domain" description="FAD-binding FR-type" evidence="2">
    <location>
        <begin position="266"/>
        <end position="365"/>
    </location>
</feature>
<dbReference type="PRINTS" id="PR00410">
    <property type="entry name" value="PHEHYDRXLASE"/>
</dbReference>
<dbReference type="Pfam" id="PF00111">
    <property type="entry name" value="Fer2"/>
    <property type="match status" value="1"/>
</dbReference>
<evidence type="ECO:0000259" key="1">
    <source>
        <dbReference type="PROSITE" id="PS51085"/>
    </source>
</evidence>
<protein>
    <submittedName>
        <fullName evidence="3">2-polyprenylphenol hydroxylase and related flavodoxin oxidoreductases / CDP-6-deoxy-delta-3,4-glucoseen reductase-like</fullName>
    </submittedName>
</protein>
<dbReference type="InterPro" id="IPR012675">
    <property type="entry name" value="Beta-grasp_dom_sf"/>
</dbReference>
<dbReference type="InterPro" id="IPR050415">
    <property type="entry name" value="MRET"/>
</dbReference>
<dbReference type="InterPro" id="IPR039261">
    <property type="entry name" value="FNR_nucleotide-bd"/>
</dbReference>
<sequence length="499" mass="55711">MARLLSASRAASIVGVPRGIIQKHIQTGELTSFEGKVKLSQLVKLYPDSEIEKDEIFERIEEFIANALKRARYAKFQKLITPDTATLASRLANLSKELAETQIALHQNEQLLAKLHDYIIEQSNKNNDSAAVYKSLGEWLNKTGKNITTNTPKIKPLIQKDDFLRIMAAQVHIIPSGLEYFVEGKSSILEAGLTTGSALNYGCSNGNCGKCKAKLISGKIEKIKQHEYVFPEAEKAQNYFLMCSNTAVTDIEIEADIAGSEKDIPQQSLSTKVKKIEPISKYVSVLTLKTQRTKRLRFLAGQEVELKLRDNIVTTLPIASCPCDESFIQFHIENNSSPFSHYLNNKLKTGDTVNVNGPSGHFVLDKDSTKPIIFIAVDTGFAPVKSLIENALSLEAAEYIHFYWINTQAEKPYLHNICRAWNDALDNFKYTAINVAHLSHNEIPSQDIFSACLSNLIKDHVDLANVDIYSAIPESLTEFANTFFMAQGLDAEQVHFTHN</sequence>
<dbReference type="SUPFAM" id="SSF54292">
    <property type="entry name" value="2Fe-2S ferredoxin-like"/>
    <property type="match status" value="1"/>
</dbReference>
<organism evidence="3">
    <name type="scientific">hydrothermal vent metagenome</name>
    <dbReference type="NCBI Taxonomy" id="652676"/>
    <lineage>
        <taxon>unclassified sequences</taxon>
        <taxon>metagenomes</taxon>
        <taxon>ecological metagenomes</taxon>
    </lineage>
</organism>
<dbReference type="PROSITE" id="PS51384">
    <property type="entry name" value="FAD_FR"/>
    <property type="match status" value="1"/>
</dbReference>
<dbReference type="PROSITE" id="PS51085">
    <property type="entry name" value="2FE2S_FER_2"/>
    <property type="match status" value="1"/>
</dbReference>
<dbReference type="InterPro" id="IPR001041">
    <property type="entry name" value="2Fe-2S_ferredoxin-type"/>
</dbReference>